<keyword evidence="5 8" id="KW-0732">Signal</keyword>
<gene>
    <name evidence="9" type="ORF">OBRU01_19084</name>
</gene>
<organism evidence="9 10">
    <name type="scientific">Operophtera brumata</name>
    <name type="common">Winter moth</name>
    <name type="synonym">Phalaena brumata</name>
    <dbReference type="NCBI Taxonomy" id="104452"/>
    <lineage>
        <taxon>Eukaryota</taxon>
        <taxon>Metazoa</taxon>
        <taxon>Ecdysozoa</taxon>
        <taxon>Arthropoda</taxon>
        <taxon>Hexapoda</taxon>
        <taxon>Insecta</taxon>
        <taxon>Pterygota</taxon>
        <taxon>Neoptera</taxon>
        <taxon>Endopterygota</taxon>
        <taxon>Lepidoptera</taxon>
        <taxon>Glossata</taxon>
        <taxon>Ditrysia</taxon>
        <taxon>Geometroidea</taxon>
        <taxon>Geometridae</taxon>
        <taxon>Larentiinae</taxon>
        <taxon>Operophtera</taxon>
    </lineage>
</organism>
<feature type="signal peptide" evidence="8">
    <location>
        <begin position="1"/>
        <end position="19"/>
    </location>
</feature>
<dbReference type="GO" id="GO:0071858">
    <property type="term" value="F:corazonin receptor binding"/>
    <property type="evidence" value="ECO:0007669"/>
    <property type="project" value="InterPro"/>
</dbReference>
<dbReference type="InterPro" id="IPR020190">
    <property type="entry name" value="Procorazonin"/>
</dbReference>
<name>A0A0L7KYE6_OPEBR</name>
<keyword evidence="7" id="KW-0527">Neuropeptide</keyword>
<dbReference type="Pfam" id="PF17308">
    <property type="entry name" value="Corazonin"/>
    <property type="match status" value="1"/>
</dbReference>
<dbReference type="Proteomes" id="UP000037510">
    <property type="component" value="Unassembled WGS sequence"/>
</dbReference>
<dbReference type="GO" id="GO:0005576">
    <property type="term" value="C:extracellular region"/>
    <property type="evidence" value="ECO:0007669"/>
    <property type="project" value="UniProtKB-SubCell"/>
</dbReference>
<evidence type="ECO:0000313" key="9">
    <source>
        <dbReference type="EMBL" id="KOB68091.1"/>
    </source>
</evidence>
<protein>
    <recommendedName>
        <fullName evidence="3">Pro-corazonin</fullName>
    </recommendedName>
</protein>
<feature type="non-terminal residue" evidence="9">
    <location>
        <position position="127"/>
    </location>
</feature>
<evidence type="ECO:0000256" key="7">
    <source>
        <dbReference type="ARBA" id="ARBA00023320"/>
    </source>
</evidence>
<evidence type="ECO:0000256" key="5">
    <source>
        <dbReference type="ARBA" id="ARBA00022729"/>
    </source>
</evidence>
<dbReference type="GO" id="GO:0007218">
    <property type="term" value="P:neuropeptide signaling pathway"/>
    <property type="evidence" value="ECO:0007669"/>
    <property type="project" value="UniProtKB-KW"/>
</dbReference>
<comment type="similarity">
    <text evidence="2">Belongs to the corazonin family.</text>
</comment>
<evidence type="ECO:0000256" key="3">
    <source>
        <dbReference type="ARBA" id="ARBA00014144"/>
    </source>
</evidence>
<keyword evidence="4" id="KW-0964">Secreted</keyword>
<keyword evidence="6" id="KW-0027">Amidation</keyword>
<sequence>MVTNKTLLVIFVTLASVTAQTFQYSRGWTNGKRNGHREDARDVSARDVPARDVTARNLPARDNARGISASLEKIISPCQMNKLRYVLEGKKTQTVKRTRQRMQALQAIECPVHRPNNKVFVCLSVYR</sequence>
<evidence type="ECO:0000256" key="6">
    <source>
        <dbReference type="ARBA" id="ARBA00022815"/>
    </source>
</evidence>
<comment type="caution">
    <text evidence="9">The sequence shown here is derived from an EMBL/GenBank/DDBJ whole genome shotgun (WGS) entry which is preliminary data.</text>
</comment>
<evidence type="ECO:0000256" key="8">
    <source>
        <dbReference type="SAM" id="SignalP"/>
    </source>
</evidence>
<evidence type="ECO:0000256" key="1">
    <source>
        <dbReference type="ARBA" id="ARBA00004613"/>
    </source>
</evidence>
<dbReference type="AlphaFoldDB" id="A0A0L7KYE6"/>
<accession>A0A0L7KYE6</accession>
<proteinExistence type="inferred from homology"/>
<dbReference type="GO" id="GO:0045823">
    <property type="term" value="P:positive regulation of heart contraction"/>
    <property type="evidence" value="ECO:0007669"/>
    <property type="project" value="InterPro"/>
</dbReference>
<comment type="subcellular location">
    <subcellularLocation>
        <location evidence="1">Secreted</location>
    </subcellularLocation>
</comment>
<reference evidence="9 10" key="1">
    <citation type="journal article" date="2015" name="Genome Biol. Evol.">
        <title>The genome of winter moth (Operophtera brumata) provides a genomic perspective on sexual dimorphism and phenology.</title>
        <authorList>
            <person name="Derks M.F."/>
            <person name="Smit S."/>
            <person name="Salis L."/>
            <person name="Schijlen E."/>
            <person name="Bossers A."/>
            <person name="Mateman C."/>
            <person name="Pijl A.S."/>
            <person name="de Ridder D."/>
            <person name="Groenen M.A."/>
            <person name="Visser M.E."/>
            <person name="Megens H.J."/>
        </authorList>
    </citation>
    <scope>NUCLEOTIDE SEQUENCE [LARGE SCALE GENOMIC DNA]</scope>
    <source>
        <strain evidence="9">WM2013NL</strain>
        <tissue evidence="9">Head and thorax</tissue>
    </source>
</reference>
<evidence type="ECO:0000256" key="2">
    <source>
        <dbReference type="ARBA" id="ARBA00009635"/>
    </source>
</evidence>
<dbReference type="EMBL" id="JTDY01004484">
    <property type="protein sequence ID" value="KOB68091.1"/>
    <property type="molecule type" value="Genomic_DNA"/>
</dbReference>
<feature type="chain" id="PRO_5005572979" description="Pro-corazonin" evidence="8">
    <location>
        <begin position="20"/>
        <end position="127"/>
    </location>
</feature>
<keyword evidence="10" id="KW-1185">Reference proteome</keyword>
<evidence type="ECO:0000256" key="4">
    <source>
        <dbReference type="ARBA" id="ARBA00022525"/>
    </source>
</evidence>
<evidence type="ECO:0000313" key="10">
    <source>
        <dbReference type="Proteomes" id="UP000037510"/>
    </source>
</evidence>